<dbReference type="RefSeq" id="WP_106890151.1">
    <property type="nucleotide sequence ID" value="NZ_CP027860.1"/>
</dbReference>
<accession>A0A2P1PN14</accession>
<reference evidence="3 4" key="2">
    <citation type="submission" date="2018-03" db="EMBL/GenBank/DDBJ databases">
        <authorList>
            <person name="Keele B.F."/>
        </authorList>
    </citation>
    <scope>NUCLEOTIDE SEQUENCE [LARGE SCALE GENOMIC DNA]</scope>
    <source>
        <strain evidence="3 4">D13</strain>
    </source>
</reference>
<evidence type="ECO:0000256" key="1">
    <source>
        <dbReference type="SAM" id="MobiDB-lite"/>
    </source>
</evidence>
<keyword evidence="4" id="KW-1185">Reference proteome</keyword>
<sequence>MVYLVDFAGLLVLGAGGAMGGGESQVPESAAGGFVFAVVQACVANPLVTLSLLLAALLIWRGIDKYSEVKKYRLRAMKDPVFANTLRLMEQDKMLFKLHEPNKPRVAVKPITSPKPLASPKSAAKNRKGK</sequence>
<reference evidence="3 4" key="1">
    <citation type="submission" date="2018-03" db="EMBL/GenBank/DDBJ databases">
        <title>Ahniella affigens gen. nov., sp. nov., a gammaproteobacterium isolated from sandy soil near a stream.</title>
        <authorList>
            <person name="Ko Y."/>
            <person name="Kim J.-H."/>
        </authorList>
    </citation>
    <scope>NUCLEOTIDE SEQUENCE [LARGE SCALE GENOMIC DNA]</scope>
    <source>
        <strain evidence="3 4">D13</strain>
    </source>
</reference>
<organism evidence="3 4">
    <name type="scientific">Ahniella affigens</name>
    <dbReference type="NCBI Taxonomy" id="2021234"/>
    <lineage>
        <taxon>Bacteria</taxon>
        <taxon>Pseudomonadati</taxon>
        <taxon>Pseudomonadota</taxon>
        <taxon>Gammaproteobacteria</taxon>
        <taxon>Lysobacterales</taxon>
        <taxon>Rhodanobacteraceae</taxon>
        <taxon>Ahniella</taxon>
    </lineage>
</organism>
<evidence type="ECO:0000313" key="3">
    <source>
        <dbReference type="EMBL" id="AVP96222.1"/>
    </source>
</evidence>
<evidence type="ECO:0000313" key="4">
    <source>
        <dbReference type="Proteomes" id="UP000241074"/>
    </source>
</evidence>
<dbReference type="KEGG" id="xba:C7S18_02995"/>
<dbReference type="Proteomes" id="UP000241074">
    <property type="component" value="Chromosome"/>
</dbReference>
<protein>
    <submittedName>
        <fullName evidence="3">Uncharacterized protein</fullName>
    </submittedName>
</protein>
<evidence type="ECO:0000256" key="2">
    <source>
        <dbReference type="SAM" id="Phobius"/>
    </source>
</evidence>
<name>A0A2P1PN14_9GAMM</name>
<dbReference type="EMBL" id="CP027860">
    <property type="protein sequence ID" value="AVP96222.1"/>
    <property type="molecule type" value="Genomic_DNA"/>
</dbReference>
<keyword evidence="2" id="KW-0812">Transmembrane</keyword>
<feature type="region of interest" description="Disordered" evidence="1">
    <location>
        <begin position="106"/>
        <end position="130"/>
    </location>
</feature>
<proteinExistence type="predicted"/>
<feature type="transmembrane region" description="Helical" evidence="2">
    <location>
        <begin position="30"/>
        <end position="60"/>
    </location>
</feature>
<keyword evidence="2" id="KW-0472">Membrane</keyword>
<dbReference type="AlphaFoldDB" id="A0A2P1PN14"/>
<keyword evidence="2" id="KW-1133">Transmembrane helix</keyword>
<gene>
    <name evidence="3" type="ORF">C7S18_02995</name>
</gene>